<reference evidence="1 2" key="1">
    <citation type="submission" date="2017-03" db="EMBL/GenBank/DDBJ databases">
        <title>Comparative genomics of honeybee gut symbionts reveal geographically distinct and subgroup specific antibiotic resistance.</title>
        <authorList>
            <person name="Ludvigsen J."/>
            <person name="Porcellato D."/>
            <person name="Labee-Lund T.M."/>
            <person name="Amdam G.V."/>
            <person name="Rudi K."/>
        </authorList>
    </citation>
    <scope>NUCLEOTIDE SEQUENCE [LARGE SCALE GENOMIC DNA]</scope>
    <source>
        <strain evidence="1 2">A-4-12</strain>
    </source>
</reference>
<evidence type="ECO:0000313" key="2">
    <source>
        <dbReference type="Proteomes" id="UP000194968"/>
    </source>
</evidence>
<evidence type="ECO:0000313" key="1">
    <source>
        <dbReference type="EMBL" id="OTQ53919.1"/>
    </source>
</evidence>
<protein>
    <submittedName>
        <fullName evidence="1">Uncharacterized protein</fullName>
    </submittedName>
</protein>
<accession>A0A242NY14</accession>
<dbReference type="Proteomes" id="UP000194968">
    <property type="component" value="Unassembled WGS sequence"/>
</dbReference>
<dbReference type="AlphaFoldDB" id="A0A242NY14"/>
<sequence length="66" mass="7206">MLKDEQRNIIYIECESSQTAPLTKNQKVGFPELEKSGGVIVGEGKTGFEGGTIIPPTKVEIIRSNE</sequence>
<proteinExistence type="predicted"/>
<comment type="caution">
    <text evidence="1">The sequence shown here is derived from an EMBL/GenBank/DDBJ whole genome shotgun (WGS) entry which is preliminary data.</text>
</comment>
<gene>
    <name evidence="1" type="ORF">B6D06_00430</name>
</gene>
<dbReference type="OrthoDB" id="2664633at2"/>
<name>A0A242NY14_9GAMM</name>
<dbReference type="EMBL" id="NASK01000046">
    <property type="protein sequence ID" value="OTQ53919.1"/>
    <property type="molecule type" value="Genomic_DNA"/>
</dbReference>
<organism evidence="1 2">
    <name type="scientific">Gilliamella apis</name>
    <dbReference type="NCBI Taxonomy" id="1970738"/>
    <lineage>
        <taxon>Bacteria</taxon>
        <taxon>Pseudomonadati</taxon>
        <taxon>Pseudomonadota</taxon>
        <taxon>Gammaproteobacteria</taxon>
        <taxon>Orbales</taxon>
        <taxon>Orbaceae</taxon>
        <taxon>Gilliamella</taxon>
    </lineage>
</organism>
<dbReference type="RefSeq" id="WP_086319769.1">
    <property type="nucleotide sequence ID" value="NZ_NASK01000046.1"/>
</dbReference>